<dbReference type="SMART" id="SM00046">
    <property type="entry name" value="DAGKc"/>
    <property type="match status" value="1"/>
</dbReference>
<comment type="subcellular location">
    <subcellularLocation>
        <location evidence="1">Endomembrane system</location>
    </subcellularLocation>
</comment>
<sequence>MPNRAILTDDGILIQSQAPVHYQHESTSLPSSSPASPATSTDSQKRLLHTDSSDHVSSAASPSSSTTSSNSTSSSSSSGLLNSLLGCFTCFDSSEPELSDDLHDLSQLPANSLIPYTRILNAEHVGRTPYEDAENRHRRRHNNKNSNNNNTEGDDDDDDDDNTKVNVDDDDDDDDEDDEDEDDVESKSVSASASRTAPAKRPGAAHIPRQASSTSSSSTSNDRSHNKPHVLHKKPKPSASSSSSSPSPSPSSTSKMKTRVAARRHATIRVTFAKLVKNDLVPKRFDVEIDLTSFPNASSLDVVSLILDRSYVNAKRNRSMLVIINPHGGKGSAKKLYMQKCHPLLAASKQCTIDIAYTKYAAHAIDIARDLNIDKYDTIVCASGDGIPHEVLNGLYQRKDRAKAFDKLCITQLPCGSGNAMSVSCHWTVNPSYSALSILKSIEKKIDLMCVSQKSYIDGPQDSPFSRPRLSFLSQTYGIIAESDINTEFIRWMGPSRFDLGVAMTVLQGKKYPCDIYVKYAARTKDEVRLMYNQHKNYVPTPKKITDKDFLLKYDIHDNIENDPSWDRIDPDLTENVGIFYTGKLPYVAPDVDFFPASQPDDGVFDLVITDARTSLVKITNVLLSLDKGLHVQSPEVLHAKITALKIVPRIPQSLFSVDGEMFELEPMLIEVLPRVCNILLKNGTFADSGFDNI</sequence>
<comment type="catalytic activity">
    <reaction evidence="11">
        <text>(4R)-hydroxysphinganine + ATP = (4R)-hydroxysphinganine 1-phosphate + ADP + H(+)</text>
        <dbReference type="Rhea" id="RHEA:33563"/>
        <dbReference type="ChEBI" id="CHEBI:15378"/>
        <dbReference type="ChEBI" id="CHEBI:30616"/>
        <dbReference type="ChEBI" id="CHEBI:64124"/>
        <dbReference type="ChEBI" id="CHEBI:64795"/>
        <dbReference type="ChEBI" id="CHEBI:456216"/>
        <dbReference type="EC" id="2.7.1.91"/>
    </reaction>
    <physiologicalReaction direction="left-to-right" evidence="11">
        <dbReference type="Rhea" id="RHEA:33564"/>
    </physiologicalReaction>
</comment>
<proteinExistence type="predicted"/>
<accession>I2H4S0</accession>
<dbReference type="FunFam" id="3.40.50.10330:FF:000005">
    <property type="entry name" value="Sphingosine kinase 2"/>
    <property type="match status" value="1"/>
</dbReference>
<keyword evidence="6" id="KW-0746">Sphingolipid metabolism</keyword>
<dbReference type="OrthoDB" id="3853857at2759"/>
<dbReference type="EMBL" id="HE806320">
    <property type="protein sequence ID" value="CCH61372.1"/>
    <property type="molecule type" value="Genomic_DNA"/>
</dbReference>
<evidence type="ECO:0000256" key="7">
    <source>
        <dbReference type="ARBA" id="ARBA00023136"/>
    </source>
</evidence>
<keyword evidence="5" id="KW-0067">ATP-binding</keyword>
<dbReference type="RefSeq" id="XP_004180891.1">
    <property type="nucleotide sequence ID" value="XM_004180843.1"/>
</dbReference>
<dbReference type="GO" id="GO:0019722">
    <property type="term" value="P:calcium-mediated signaling"/>
    <property type="evidence" value="ECO:0007669"/>
    <property type="project" value="EnsemblFungi"/>
</dbReference>
<keyword evidence="7" id="KW-0472">Membrane</keyword>
<dbReference type="InterPro" id="IPR050187">
    <property type="entry name" value="Lipid_Phosphate_FormReg"/>
</dbReference>
<reference evidence="15 16" key="1">
    <citation type="journal article" date="2011" name="Proc. Natl. Acad. Sci. U.S.A.">
        <title>Evolutionary erosion of yeast sex chromosomes by mating-type switching accidents.</title>
        <authorList>
            <person name="Gordon J.L."/>
            <person name="Armisen D."/>
            <person name="Proux-Wera E."/>
            <person name="Oheigeartaigh S.S."/>
            <person name="Byrne K.P."/>
            <person name="Wolfe K.H."/>
        </authorList>
    </citation>
    <scope>NUCLEOTIDE SEQUENCE [LARGE SCALE GENOMIC DNA]</scope>
    <source>
        <strain evidence="16">ATCC 34711 / CBS 6284 / DSM 70876 / NBRC 10599 / NRRL Y-10934 / UCD 77-7</strain>
    </source>
</reference>
<dbReference type="Pfam" id="PF00781">
    <property type="entry name" value="DAGK_cat"/>
    <property type="match status" value="1"/>
</dbReference>
<evidence type="ECO:0000256" key="9">
    <source>
        <dbReference type="ARBA" id="ARBA00043822"/>
    </source>
</evidence>
<dbReference type="InterPro" id="IPR016064">
    <property type="entry name" value="NAD/diacylglycerol_kinase_sf"/>
</dbReference>
<feature type="compositionally biased region" description="Acidic residues" evidence="13">
    <location>
        <begin position="168"/>
        <end position="184"/>
    </location>
</feature>
<dbReference type="InterPro" id="IPR017438">
    <property type="entry name" value="ATP-NAD_kinase_N"/>
</dbReference>
<evidence type="ECO:0000256" key="13">
    <source>
        <dbReference type="SAM" id="MobiDB-lite"/>
    </source>
</evidence>
<feature type="compositionally biased region" description="Basic residues" evidence="13">
    <location>
        <begin position="226"/>
        <end position="236"/>
    </location>
</feature>
<dbReference type="GO" id="GO:0032541">
    <property type="term" value="C:cortical endoplasmic reticulum"/>
    <property type="evidence" value="ECO:0007669"/>
    <property type="project" value="EnsemblFungi"/>
</dbReference>
<keyword evidence="8" id="KW-0564">Palmitate</keyword>
<dbReference type="PANTHER" id="PTHR12358:SF31">
    <property type="entry name" value="ACYLGLYCEROL KINASE, MITOCHONDRIAL"/>
    <property type="match status" value="1"/>
</dbReference>
<dbReference type="GO" id="GO:0005524">
    <property type="term" value="F:ATP binding"/>
    <property type="evidence" value="ECO:0007669"/>
    <property type="project" value="UniProtKB-KW"/>
</dbReference>
<comment type="catalytic activity">
    <reaction evidence="9">
        <text>a sphingoid base + ATP = a sphingoid 1-phosphate + ADP + H(+)</text>
        <dbReference type="Rhea" id="RHEA:51496"/>
        <dbReference type="ChEBI" id="CHEBI:15378"/>
        <dbReference type="ChEBI" id="CHEBI:30616"/>
        <dbReference type="ChEBI" id="CHEBI:76941"/>
        <dbReference type="ChEBI" id="CHEBI:84410"/>
        <dbReference type="ChEBI" id="CHEBI:456216"/>
        <dbReference type="EC" id="2.7.1.91"/>
    </reaction>
</comment>
<dbReference type="GO" id="GO:0008481">
    <property type="term" value="F:sphingosine kinase activity"/>
    <property type="evidence" value="ECO:0007669"/>
    <property type="project" value="UniProtKB-EC"/>
</dbReference>
<evidence type="ECO:0000313" key="15">
    <source>
        <dbReference type="EMBL" id="CCH61372.1"/>
    </source>
</evidence>
<feature type="region of interest" description="Disordered" evidence="13">
    <location>
        <begin position="17"/>
        <end position="78"/>
    </location>
</feature>
<feature type="compositionally biased region" description="Low complexity" evidence="13">
    <location>
        <begin position="55"/>
        <end position="78"/>
    </location>
</feature>
<keyword evidence="4" id="KW-0418">Kinase</keyword>
<dbReference type="GO" id="GO:0005886">
    <property type="term" value="C:plasma membrane"/>
    <property type="evidence" value="ECO:0007669"/>
    <property type="project" value="EnsemblFungi"/>
</dbReference>
<dbReference type="EC" id="2.7.1.91" evidence="10"/>
<evidence type="ECO:0000256" key="6">
    <source>
        <dbReference type="ARBA" id="ARBA00022919"/>
    </source>
</evidence>
<dbReference type="eggNOG" id="KOG1116">
    <property type="taxonomic scope" value="Eukaryota"/>
</dbReference>
<evidence type="ECO:0000313" key="16">
    <source>
        <dbReference type="Proteomes" id="UP000002866"/>
    </source>
</evidence>
<dbReference type="GO" id="GO:0046512">
    <property type="term" value="P:sphingosine biosynthetic process"/>
    <property type="evidence" value="ECO:0007669"/>
    <property type="project" value="TreeGrafter"/>
</dbReference>
<organism evidence="15 16">
    <name type="scientific">Henningerozyma blattae (strain ATCC 34711 / CBS 6284 / DSM 70876 / NBRC 10599 / NRRL Y-10934 / UCD 77-7)</name>
    <name type="common">Yeast</name>
    <name type="synonym">Tetrapisispora blattae</name>
    <dbReference type="NCBI Taxonomy" id="1071380"/>
    <lineage>
        <taxon>Eukaryota</taxon>
        <taxon>Fungi</taxon>
        <taxon>Dikarya</taxon>
        <taxon>Ascomycota</taxon>
        <taxon>Saccharomycotina</taxon>
        <taxon>Saccharomycetes</taxon>
        <taxon>Saccharomycetales</taxon>
        <taxon>Saccharomycetaceae</taxon>
        <taxon>Henningerozyma</taxon>
    </lineage>
</organism>
<dbReference type="Gene3D" id="2.60.200.40">
    <property type="match status" value="1"/>
</dbReference>
<dbReference type="KEGG" id="tbl:TBLA_0E03180"/>
<dbReference type="AlphaFoldDB" id="I2H4S0"/>
<keyword evidence="16" id="KW-1185">Reference proteome</keyword>
<evidence type="ECO:0000256" key="4">
    <source>
        <dbReference type="ARBA" id="ARBA00022777"/>
    </source>
</evidence>
<keyword evidence="3" id="KW-0547">Nucleotide-binding</keyword>
<dbReference type="STRING" id="1071380.I2H4S0"/>
<dbReference type="InParanoid" id="I2H4S0"/>
<dbReference type="GO" id="GO:0005794">
    <property type="term" value="C:Golgi apparatus"/>
    <property type="evidence" value="ECO:0007669"/>
    <property type="project" value="EnsemblFungi"/>
</dbReference>
<feature type="domain" description="DAGKc" evidence="14">
    <location>
        <begin position="315"/>
        <end position="455"/>
    </location>
</feature>
<keyword evidence="2" id="KW-0808">Transferase</keyword>
<feature type="region of interest" description="Disordered" evidence="13">
    <location>
        <begin position="128"/>
        <end position="262"/>
    </location>
</feature>
<feature type="compositionally biased region" description="Low complexity" evidence="13">
    <location>
        <begin position="26"/>
        <end position="42"/>
    </location>
</feature>
<evidence type="ECO:0000256" key="1">
    <source>
        <dbReference type="ARBA" id="ARBA00004308"/>
    </source>
</evidence>
<dbReference type="SUPFAM" id="SSF111331">
    <property type="entry name" value="NAD kinase/diacylglycerol kinase-like"/>
    <property type="match status" value="1"/>
</dbReference>
<dbReference type="OMA" id="NTESFRW"/>
<dbReference type="PANTHER" id="PTHR12358">
    <property type="entry name" value="SPHINGOSINE KINASE"/>
    <property type="match status" value="1"/>
</dbReference>
<evidence type="ECO:0000256" key="8">
    <source>
        <dbReference type="ARBA" id="ARBA00023139"/>
    </source>
</evidence>
<feature type="compositionally biased region" description="Acidic residues" evidence="13">
    <location>
        <begin position="152"/>
        <end position="161"/>
    </location>
</feature>
<evidence type="ECO:0000256" key="2">
    <source>
        <dbReference type="ARBA" id="ARBA00022679"/>
    </source>
</evidence>
<dbReference type="PROSITE" id="PS50146">
    <property type="entry name" value="DAGK"/>
    <property type="match status" value="1"/>
</dbReference>
<evidence type="ECO:0000259" key="14">
    <source>
        <dbReference type="PROSITE" id="PS50146"/>
    </source>
</evidence>
<evidence type="ECO:0000256" key="10">
    <source>
        <dbReference type="ARBA" id="ARBA00044037"/>
    </source>
</evidence>
<name>I2H4S0_HENB6</name>
<dbReference type="Gene3D" id="3.40.50.10330">
    <property type="entry name" value="Probable inorganic polyphosphate/atp-NAD kinase, domain 1"/>
    <property type="match status" value="1"/>
</dbReference>
<keyword evidence="6" id="KW-0443">Lipid metabolism</keyword>
<dbReference type="InterPro" id="IPR001206">
    <property type="entry name" value="Diacylglycerol_kinase_cat_dom"/>
</dbReference>
<evidence type="ECO:0000256" key="3">
    <source>
        <dbReference type="ARBA" id="ARBA00022741"/>
    </source>
</evidence>
<dbReference type="HOGENOM" id="CLU_013399_0_2_1"/>
<evidence type="ECO:0000256" key="12">
    <source>
        <dbReference type="ARBA" id="ARBA00052914"/>
    </source>
</evidence>
<comment type="catalytic activity">
    <reaction evidence="12">
        <text>sphinganine + ATP = sphinganine 1-phosphate + ADP + H(+)</text>
        <dbReference type="Rhea" id="RHEA:15465"/>
        <dbReference type="ChEBI" id="CHEBI:15378"/>
        <dbReference type="ChEBI" id="CHEBI:30616"/>
        <dbReference type="ChEBI" id="CHEBI:57817"/>
        <dbReference type="ChEBI" id="CHEBI:57939"/>
        <dbReference type="ChEBI" id="CHEBI:456216"/>
        <dbReference type="EC" id="2.7.1.91"/>
    </reaction>
    <physiologicalReaction direction="left-to-right" evidence="12">
        <dbReference type="Rhea" id="RHEA:15466"/>
    </physiologicalReaction>
</comment>
<evidence type="ECO:0000256" key="5">
    <source>
        <dbReference type="ARBA" id="ARBA00022840"/>
    </source>
</evidence>
<dbReference type="Proteomes" id="UP000002866">
    <property type="component" value="Chromosome 5"/>
</dbReference>
<dbReference type="InterPro" id="IPR045540">
    <property type="entry name" value="YegS/DAGK_C"/>
</dbReference>
<gene>
    <name evidence="15" type="primary">TBLA0E03180</name>
    <name evidence="15" type="ORF">TBLA_0E03180</name>
</gene>
<dbReference type="Pfam" id="PF19279">
    <property type="entry name" value="YegS_C"/>
    <property type="match status" value="1"/>
</dbReference>
<keyword evidence="8" id="KW-0449">Lipoprotein</keyword>
<protein>
    <recommendedName>
        <fullName evidence="10">sphingosine kinase</fullName>
        <ecNumber evidence="10">2.7.1.91</ecNumber>
    </recommendedName>
</protein>
<feature type="compositionally biased region" description="Basic and acidic residues" evidence="13">
    <location>
        <begin position="43"/>
        <end position="54"/>
    </location>
</feature>
<dbReference type="GeneID" id="14496445"/>
<feature type="compositionally biased region" description="Low complexity" evidence="13">
    <location>
        <begin position="237"/>
        <end position="255"/>
    </location>
</feature>
<evidence type="ECO:0000256" key="11">
    <source>
        <dbReference type="ARBA" id="ARBA00052341"/>
    </source>
</evidence>